<evidence type="ECO:0000313" key="2">
    <source>
        <dbReference type="Proteomes" id="UP000048908"/>
    </source>
</evidence>
<dbReference type="Pfam" id="PF06262">
    <property type="entry name" value="Zincin_1"/>
    <property type="match status" value="1"/>
</dbReference>
<sequence length="132" mass="14719">MSDSGEAPDIEVIRRMAEETRAAFPEPFAALAAEVRLVVEDWPADALLDDMDIDDGYDLSGLYEGVALPERSVDWPAPPSTVTLFRRPILDEWAARGDVTLQALVAHVTVHEFAHHFGWSDAEIASIDEWWT</sequence>
<evidence type="ECO:0000313" key="1">
    <source>
        <dbReference type="EMBL" id="CTQ32379.1"/>
    </source>
</evidence>
<reference evidence="1 2" key="1">
    <citation type="submission" date="2015-07" db="EMBL/GenBank/DDBJ databases">
        <authorList>
            <person name="Noorani M."/>
        </authorList>
    </citation>
    <scope>NUCLEOTIDE SEQUENCE [LARGE SCALE GENOMIC DNA]</scope>
    <source>
        <strain evidence="1 2">CECT 5088</strain>
    </source>
</reference>
<gene>
    <name evidence="1" type="ORF">JAN5088_01144</name>
</gene>
<dbReference type="InterPro" id="IPR010428">
    <property type="entry name" value="Zincin_1"/>
</dbReference>
<dbReference type="Proteomes" id="UP000048908">
    <property type="component" value="Unassembled WGS sequence"/>
</dbReference>
<dbReference type="OrthoDB" id="9806895at2"/>
<dbReference type="SUPFAM" id="SSF55486">
    <property type="entry name" value="Metalloproteases ('zincins'), catalytic domain"/>
    <property type="match status" value="1"/>
</dbReference>
<dbReference type="AlphaFoldDB" id="A0A0M6XMS4"/>
<protein>
    <submittedName>
        <fullName evidence="1">Possibl zinc metallo-peptidase</fullName>
    </submittedName>
</protein>
<name>A0A0M6XMS4_9RHOB</name>
<dbReference type="STRING" id="282197.SAMN04488517_10560"/>
<dbReference type="EMBL" id="CXPG01000013">
    <property type="protein sequence ID" value="CTQ32379.1"/>
    <property type="molecule type" value="Genomic_DNA"/>
</dbReference>
<keyword evidence="2" id="KW-1185">Reference proteome</keyword>
<dbReference type="InterPro" id="IPR038555">
    <property type="entry name" value="Zincin_1_sf"/>
</dbReference>
<organism evidence="1 2">
    <name type="scientific">Jannaschia rubra</name>
    <dbReference type="NCBI Taxonomy" id="282197"/>
    <lineage>
        <taxon>Bacteria</taxon>
        <taxon>Pseudomonadati</taxon>
        <taxon>Pseudomonadota</taxon>
        <taxon>Alphaproteobacteria</taxon>
        <taxon>Rhodobacterales</taxon>
        <taxon>Roseobacteraceae</taxon>
        <taxon>Jannaschia</taxon>
    </lineage>
</organism>
<dbReference type="RefSeq" id="WP_055681829.1">
    <property type="nucleotide sequence ID" value="NZ_CXPG01000013.1"/>
</dbReference>
<dbReference type="CDD" id="cd12952">
    <property type="entry name" value="MMP_ACEL2062"/>
    <property type="match status" value="1"/>
</dbReference>
<proteinExistence type="predicted"/>
<accession>A0A0M6XMS4</accession>
<dbReference type="Gene3D" id="3.30.2010.20">
    <property type="match status" value="1"/>
</dbReference>